<gene>
    <name evidence="2" type="ORF">SODALDRAFT_377105</name>
</gene>
<dbReference type="AlphaFoldDB" id="A0A3N2Q3V2"/>
<feature type="region of interest" description="Disordered" evidence="1">
    <location>
        <begin position="34"/>
        <end position="60"/>
    </location>
</feature>
<reference evidence="2 3" key="1">
    <citation type="journal article" date="2018" name="Mol. Ecol.">
        <title>The obligate alkalophilic soda-lake fungus Sodiomyces alkalinus has shifted to a protein diet.</title>
        <authorList>
            <person name="Grum-Grzhimaylo A.A."/>
            <person name="Falkoski D.L."/>
            <person name="van den Heuvel J."/>
            <person name="Valero-Jimenez C.A."/>
            <person name="Min B."/>
            <person name="Choi I.G."/>
            <person name="Lipzen A."/>
            <person name="Daum C.G."/>
            <person name="Aanen D.K."/>
            <person name="Tsang A."/>
            <person name="Henrissat B."/>
            <person name="Bilanenko E.N."/>
            <person name="de Vries R.P."/>
            <person name="van Kan J.A.L."/>
            <person name="Grigoriev I.V."/>
            <person name="Debets A.J.M."/>
        </authorList>
    </citation>
    <scope>NUCLEOTIDE SEQUENCE [LARGE SCALE GENOMIC DNA]</scope>
    <source>
        <strain evidence="2 3">F11</strain>
    </source>
</reference>
<organism evidence="2 3">
    <name type="scientific">Sodiomyces alkalinus (strain CBS 110278 / VKM F-3762 / F11)</name>
    <name type="common">Alkaliphilic filamentous fungus</name>
    <dbReference type="NCBI Taxonomy" id="1314773"/>
    <lineage>
        <taxon>Eukaryota</taxon>
        <taxon>Fungi</taxon>
        <taxon>Dikarya</taxon>
        <taxon>Ascomycota</taxon>
        <taxon>Pezizomycotina</taxon>
        <taxon>Sordariomycetes</taxon>
        <taxon>Hypocreomycetidae</taxon>
        <taxon>Glomerellales</taxon>
        <taxon>Plectosphaerellaceae</taxon>
        <taxon>Sodiomyces</taxon>
    </lineage>
</organism>
<dbReference type="EMBL" id="ML119052">
    <property type="protein sequence ID" value="ROT41432.1"/>
    <property type="molecule type" value="Genomic_DNA"/>
</dbReference>
<protein>
    <submittedName>
        <fullName evidence="2">Uncharacterized protein</fullName>
    </submittedName>
</protein>
<accession>A0A3N2Q3V2</accession>
<evidence type="ECO:0000313" key="3">
    <source>
        <dbReference type="Proteomes" id="UP000272025"/>
    </source>
</evidence>
<sequence>MRGLNSRVTRPPQKIGTPLAYGFPVVRLYCPGSPKEPSSLHSKGRSGLGEEPDGVLRKRNLQTSTQTIRYMGSQRDRPFSFLLFNMHRSHHADLRLTLRGPPTALRNTTYEYSIHRMICTIRTIPSAYRDAGFTPKHAAPVAFWSLNIVPREGLDMTTLDGFMFPDLVYHCPELVHTYIITRSPSSSLEELVIDNQYLVALSRFA</sequence>
<evidence type="ECO:0000256" key="1">
    <source>
        <dbReference type="SAM" id="MobiDB-lite"/>
    </source>
</evidence>
<dbReference type="Proteomes" id="UP000272025">
    <property type="component" value="Unassembled WGS sequence"/>
</dbReference>
<keyword evidence="3" id="KW-1185">Reference proteome</keyword>
<dbReference type="RefSeq" id="XP_028469238.1">
    <property type="nucleotide sequence ID" value="XM_028614885.1"/>
</dbReference>
<dbReference type="GeneID" id="39583362"/>
<name>A0A3N2Q3V2_SODAK</name>
<evidence type="ECO:0000313" key="2">
    <source>
        <dbReference type="EMBL" id="ROT41432.1"/>
    </source>
</evidence>
<proteinExistence type="predicted"/>